<evidence type="ECO:0000313" key="2">
    <source>
        <dbReference type="EMBL" id="KAJ1145715.1"/>
    </source>
</evidence>
<accession>A0AAV7R507</accession>
<evidence type="ECO:0000313" key="3">
    <source>
        <dbReference type="Proteomes" id="UP001066276"/>
    </source>
</evidence>
<dbReference type="Proteomes" id="UP001066276">
    <property type="component" value="Chromosome 6"/>
</dbReference>
<reference evidence="2" key="1">
    <citation type="journal article" date="2022" name="bioRxiv">
        <title>Sequencing and chromosome-scale assembly of the giantPleurodeles waltlgenome.</title>
        <authorList>
            <person name="Brown T."/>
            <person name="Elewa A."/>
            <person name="Iarovenko S."/>
            <person name="Subramanian E."/>
            <person name="Araus A.J."/>
            <person name="Petzold A."/>
            <person name="Susuki M."/>
            <person name="Suzuki K.-i.T."/>
            <person name="Hayashi T."/>
            <person name="Toyoda A."/>
            <person name="Oliveira C."/>
            <person name="Osipova E."/>
            <person name="Leigh N.D."/>
            <person name="Simon A."/>
            <person name="Yun M.H."/>
        </authorList>
    </citation>
    <scope>NUCLEOTIDE SEQUENCE</scope>
    <source>
        <strain evidence="2">20211129_DDA</strain>
        <tissue evidence="2">Liver</tissue>
    </source>
</reference>
<proteinExistence type="predicted"/>
<comment type="caution">
    <text evidence="2">The sequence shown here is derived from an EMBL/GenBank/DDBJ whole genome shotgun (WGS) entry which is preliminary data.</text>
</comment>
<organism evidence="2 3">
    <name type="scientific">Pleurodeles waltl</name>
    <name type="common">Iberian ribbed newt</name>
    <dbReference type="NCBI Taxonomy" id="8319"/>
    <lineage>
        <taxon>Eukaryota</taxon>
        <taxon>Metazoa</taxon>
        <taxon>Chordata</taxon>
        <taxon>Craniata</taxon>
        <taxon>Vertebrata</taxon>
        <taxon>Euteleostomi</taxon>
        <taxon>Amphibia</taxon>
        <taxon>Batrachia</taxon>
        <taxon>Caudata</taxon>
        <taxon>Salamandroidea</taxon>
        <taxon>Salamandridae</taxon>
        <taxon>Pleurodelinae</taxon>
        <taxon>Pleurodeles</taxon>
    </lineage>
</organism>
<sequence>MVPGFPKTKKEKGTDGDSGGAWRERRIQERWLVDGDSRGTWRERIIQERWFVEDERPHRLDPRRALCFYIERTREFQVDDQLFIGYVGKRKGKAVHKRTLCRCRALVPVLLTSRRPSEKEPTMY</sequence>
<feature type="region of interest" description="Disordered" evidence="1">
    <location>
        <begin position="1"/>
        <end position="22"/>
    </location>
</feature>
<evidence type="ECO:0000256" key="1">
    <source>
        <dbReference type="SAM" id="MobiDB-lite"/>
    </source>
</evidence>
<protein>
    <submittedName>
        <fullName evidence="2">Uncharacterized protein</fullName>
    </submittedName>
</protein>
<keyword evidence="3" id="KW-1185">Reference proteome</keyword>
<dbReference type="AlphaFoldDB" id="A0AAV7R507"/>
<dbReference type="EMBL" id="JANPWB010000010">
    <property type="protein sequence ID" value="KAJ1145715.1"/>
    <property type="molecule type" value="Genomic_DNA"/>
</dbReference>
<gene>
    <name evidence="2" type="ORF">NDU88_012000</name>
</gene>
<name>A0AAV7R507_PLEWA</name>